<proteinExistence type="predicted"/>
<reference evidence="1" key="1">
    <citation type="submission" date="2018-05" db="EMBL/GenBank/DDBJ databases">
        <authorList>
            <person name="Lanie J.A."/>
            <person name="Ng W.-L."/>
            <person name="Kazmierczak K.M."/>
            <person name="Andrzejewski T.M."/>
            <person name="Davidsen T.M."/>
            <person name="Wayne K.J."/>
            <person name="Tettelin H."/>
            <person name="Glass J.I."/>
            <person name="Rusch D."/>
            <person name="Podicherti R."/>
            <person name="Tsui H.-C.T."/>
            <person name="Winkler M.E."/>
        </authorList>
    </citation>
    <scope>NUCLEOTIDE SEQUENCE</scope>
</reference>
<name>A0A381W6V3_9ZZZZ</name>
<dbReference type="EMBL" id="UINC01010891">
    <property type="protein sequence ID" value="SVA48280.1"/>
    <property type="molecule type" value="Genomic_DNA"/>
</dbReference>
<protein>
    <submittedName>
        <fullName evidence="1">Uncharacterized protein</fullName>
    </submittedName>
</protein>
<organism evidence="1">
    <name type="scientific">marine metagenome</name>
    <dbReference type="NCBI Taxonomy" id="408172"/>
    <lineage>
        <taxon>unclassified sequences</taxon>
        <taxon>metagenomes</taxon>
        <taxon>ecological metagenomes</taxon>
    </lineage>
</organism>
<sequence>MILLLVAHWVGVCFWEPLGKSLFHARQLRLICEVGEFVGVGLVIVELLITVGVADVTVALAARGVVAL</sequence>
<accession>A0A381W6V3</accession>
<evidence type="ECO:0000313" key="1">
    <source>
        <dbReference type="EMBL" id="SVA48280.1"/>
    </source>
</evidence>
<gene>
    <name evidence="1" type="ORF">METZ01_LOCUS101134</name>
</gene>
<dbReference type="AlphaFoldDB" id="A0A381W6V3"/>
<feature type="non-terminal residue" evidence="1">
    <location>
        <position position="68"/>
    </location>
</feature>